<dbReference type="GO" id="GO:0004803">
    <property type="term" value="F:transposase activity"/>
    <property type="evidence" value="ECO:0007669"/>
    <property type="project" value="InterPro"/>
</dbReference>
<dbReference type="RefSeq" id="WP_285013635.1">
    <property type="nucleotide sequence ID" value="NZ_CAUPHC010000011.1"/>
</dbReference>
<accession>A0A2X1ULZ4</accession>
<name>A0A2X1ULZ4_9BURK</name>
<dbReference type="GO" id="GO:0003677">
    <property type="term" value="F:DNA binding"/>
    <property type="evidence" value="ECO:0007669"/>
    <property type="project" value="InterPro"/>
</dbReference>
<proteinExistence type="predicted"/>
<evidence type="ECO:0000256" key="1">
    <source>
        <dbReference type="SAM" id="Coils"/>
    </source>
</evidence>
<dbReference type="AlphaFoldDB" id="A0A2X1ULZ4"/>
<gene>
    <name evidence="2" type="ORF">NCTC11009_01334</name>
</gene>
<dbReference type="EMBL" id="UATH01000001">
    <property type="protein sequence ID" value="SPY08117.1"/>
    <property type="molecule type" value="Genomic_DNA"/>
</dbReference>
<reference evidence="2 3" key="1">
    <citation type="submission" date="2018-06" db="EMBL/GenBank/DDBJ databases">
        <authorList>
            <consortium name="Pathogen Informatics"/>
            <person name="Doyle S."/>
        </authorList>
    </citation>
    <scope>NUCLEOTIDE SEQUENCE [LARGE SCALE GENOMIC DNA]</scope>
    <source>
        <strain evidence="2 3">NCTC11009</strain>
    </source>
</reference>
<keyword evidence="1" id="KW-0175">Coiled coil</keyword>
<organism evidence="2 3">
    <name type="scientific">Oligella urethralis</name>
    <dbReference type="NCBI Taxonomy" id="90245"/>
    <lineage>
        <taxon>Bacteria</taxon>
        <taxon>Pseudomonadati</taxon>
        <taxon>Pseudomonadota</taxon>
        <taxon>Betaproteobacteria</taxon>
        <taxon>Burkholderiales</taxon>
        <taxon>Alcaligenaceae</taxon>
        <taxon>Oligella</taxon>
    </lineage>
</organism>
<protein>
    <submittedName>
        <fullName evidence="2">Transposase</fullName>
    </submittedName>
</protein>
<dbReference type="InterPro" id="IPR002514">
    <property type="entry name" value="Transposase_8"/>
</dbReference>
<dbReference type="GO" id="GO:0006313">
    <property type="term" value="P:DNA transposition"/>
    <property type="evidence" value="ECO:0007669"/>
    <property type="project" value="InterPro"/>
</dbReference>
<dbReference type="InterPro" id="IPR009057">
    <property type="entry name" value="Homeodomain-like_sf"/>
</dbReference>
<sequence length="162" mass="18473">MAVHSPEFKEQLIRKSLPPHNQRMADLSHESGLHVNTLYKWKRQLIAQGVIVSTKKTHTGKWSSKAKLTALMQTAAMNEIERSAYCREHGLYPEQLAAWQAAFEEIDLDEVPVSKATLAAERRKTQQLERELRRKEKALAETAALLTLSKKARAIWGDNEEN</sequence>
<dbReference type="SUPFAM" id="SSF46689">
    <property type="entry name" value="Homeodomain-like"/>
    <property type="match status" value="1"/>
</dbReference>
<feature type="coiled-coil region" evidence="1">
    <location>
        <begin position="118"/>
        <end position="145"/>
    </location>
</feature>
<dbReference type="Proteomes" id="UP000250242">
    <property type="component" value="Unassembled WGS sequence"/>
</dbReference>
<dbReference type="Pfam" id="PF01527">
    <property type="entry name" value="HTH_Tnp_1"/>
    <property type="match status" value="2"/>
</dbReference>
<evidence type="ECO:0000313" key="2">
    <source>
        <dbReference type="EMBL" id="SPY08117.1"/>
    </source>
</evidence>
<evidence type="ECO:0000313" key="3">
    <source>
        <dbReference type="Proteomes" id="UP000250242"/>
    </source>
</evidence>